<evidence type="ECO:0008006" key="4">
    <source>
        <dbReference type="Google" id="ProtNLM"/>
    </source>
</evidence>
<dbReference type="PANTHER" id="PTHR32309:SF31">
    <property type="entry name" value="CAPSULAR EXOPOLYSACCHARIDE FAMILY"/>
    <property type="match status" value="1"/>
</dbReference>
<name>A0A5C6FBF8_9BACT</name>
<reference evidence="2 3" key="1">
    <citation type="submission" date="2019-02" db="EMBL/GenBank/DDBJ databases">
        <title>Deep-cultivation of Planctomycetes and their phenomic and genomic characterization uncovers novel biology.</title>
        <authorList>
            <person name="Wiegand S."/>
            <person name="Jogler M."/>
            <person name="Boedeker C."/>
            <person name="Pinto D."/>
            <person name="Vollmers J."/>
            <person name="Rivas-Marin E."/>
            <person name="Kohn T."/>
            <person name="Peeters S.H."/>
            <person name="Heuer A."/>
            <person name="Rast P."/>
            <person name="Oberbeckmann S."/>
            <person name="Bunk B."/>
            <person name="Jeske O."/>
            <person name="Meyerdierks A."/>
            <person name="Storesund J.E."/>
            <person name="Kallscheuer N."/>
            <person name="Luecker S."/>
            <person name="Lage O.M."/>
            <person name="Pohl T."/>
            <person name="Merkel B.J."/>
            <person name="Hornburger P."/>
            <person name="Mueller R.-W."/>
            <person name="Bruemmer F."/>
            <person name="Labrenz M."/>
            <person name="Spormann A.M."/>
            <person name="Op Den Camp H."/>
            <person name="Overmann J."/>
            <person name="Amann R."/>
            <person name="Jetten M.S.M."/>
            <person name="Mascher T."/>
            <person name="Medema M.H."/>
            <person name="Devos D.P."/>
            <person name="Kaster A.-K."/>
            <person name="Ovreas L."/>
            <person name="Rohde M."/>
            <person name="Galperin M.Y."/>
            <person name="Jogler C."/>
        </authorList>
    </citation>
    <scope>NUCLEOTIDE SEQUENCE [LARGE SCALE GENOMIC DNA]</scope>
    <source>
        <strain evidence="2 3">Poly59</strain>
    </source>
</reference>
<dbReference type="RefSeq" id="WP_146532702.1">
    <property type="nucleotide sequence ID" value="NZ_SJPX01000001.1"/>
</dbReference>
<feature type="compositionally biased region" description="Low complexity" evidence="1">
    <location>
        <begin position="9"/>
        <end position="30"/>
    </location>
</feature>
<dbReference type="OrthoDB" id="227333at2"/>
<gene>
    <name evidence="2" type="ORF">Poly59_07960</name>
</gene>
<dbReference type="EMBL" id="SJPX01000001">
    <property type="protein sequence ID" value="TWU57887.1"/>
    <property type="molecule type" value="Genomic_DNA"/>
</dbReference>
<comment type="caution">
    <text evidence="2">The sequence shown here is derived from an EMBL/GenBank/DDBJ whole genome shotgun (WGS) entry which is preliminary data.</text>
</comment>
<evidence type="ECO:0000256" key="1">
    <source>
        <dbReference type="SAM" id="MobiDB-lite"/>
    </source>
</evidence>
<dbReference type="Proteomes" id="UP000317977">
    <property type="component" value="Unassembled WGS sequence"/>
</dbReference>
<dbReference type="AlphaFoldDB" id="A0A5C6FBF8"/>
<sequence>MTQTQLHASSSYSQSPNSAQEGGTAGASASSHSSAETRLIELAKRTWKWLVVAAVISAGAGYYWAKEHNSTTYQVESRLVYNKTFFGAPLYQGLDIRTLLKEFNSKEAIAELVEKRELLAPIDFMSRQVEANVDGGEGSVTITMEWADQKDGIEMLDDLVEIGLRRTRNMRDEGLDQHLLGLHNAIEKEAKPEIAALKAQYAAISKKNGVDDITVASEEWKSKLEVMESELRTQQAIFQATQEQSARLESGVALVATSIKESDFVPKQKPVSATALLSRITDLESDIVEQRNQAIVEAKLRSKEAELSRIEPLVQRGLMPQSRYNELSAEVEQLRLEARGDGAVADMEEELDRLNRQMESFGDDPSTAVEAMRESSRIKSVLDMQLATSRVHIEHLESAIGYLEPKINEMNKSMILARTLEKAIAIEESKLEVKETFVEQLETLKHGDAHGFRVIESAAPSMMPEKNDFRKQFATAFMLCLMGLSIPVLGIGLRSVMPTPGTSLAERMNIAEIGTISKSELRAASSTGKKATLIPDSIRIAAVRLQHVSSGLANRLVHVVGLNGRNASIATTKQLAASMAKLGEEVMVVLVGETTLDEGETFREITEDDQSSRLRIVAMGDLPADEILSLLHTDFQTDGLVLLTGLSCKNRADVELVSLKSGAVLLSAPGGAKFTDAANEVVGSLTKFNVPMIGVIS</sequence>
<evidence type="ECO:0000313" key="2">
    <source>
        <dbReference type="EMBL" id="TWU57887.1"/>
    </source>
</evidence>
<feature type="region of interest" description="Disordered" evidence="1">
    <location>
        <begin position="1"/>
        <end position="30"/>
    </location>
</feature>
<dbReference type="InterPro" id="IPR050445">
    <property type="entry name" value="Bact_polysacc_biosynth/exp"/>
</dbReference>
<accession>A0A5C6FBF8</accession>
<keyword evidence="3" id="KW-1185">Reference proteome</keyword>
<proteinExistence type="predicted"/>
<protein>
    <recommendedName>
        <fullName evidence="4">Chain length determinant protein</fullName>
    </recommendedName>
</protein>
<organism evidence="2 3">
    <name type="scientific">Rubripirellula reticaptiva</name>
    <dbReference type="NCBI Taxonomy" id="2528013"/>
    <lineage>
        <taxon>Bacteria</taxon>
        <taxon>Pseudomonadati</taxon>
        <taxon>Planctomycetota</taxon>
        <taxon>Planctomycetia</taxon>
        <taxon>Pirellulales</taxon>
        <taxon>Pirellulaceae</taxon>
        <taxon>Rubripirellula</taxon>
    </lineage>
</organism>
<dbReference type="PANTHER" id="PTHR32309">
    <property type="entry name" value="TYROSINE-PROTEIN KINASE"/>
    <property type="match status" value="1"/>
</dbReference>
<evidence type="ECO:0000313" key="3">
    <source>
        <dbReference type="Proteomes" id="UP000317977"/>
    </source>
</evidence>